<evidence type="ECO:0000313" key="2">
    <source>
        <dbReference type="Proteomes" id="UP000242219"/>
    </source>
</evidence>
<keyword evidence="2" id="KW-1185">Reference proteome</keyword>
<proteinExistence type="predicted"/>
<evidence type="ECO:0000313" key="1">
    <source>
        <dbReference type="EMBL" id="OQD45325.1"/>
    </source>
</evidence>
<gene>
    <name evidence="1" type="ORF">BIY37_08960</name>
</gene>
<dbReference type="EMBL" id="MJUW02000097">
    <property type="protein sequence ID" value="OQD45325.1"/>
    <property type="molecule type" value="Genomic_DNA"/>
</dbReference>
<sequence>MLKHAVQAILRRTRLDRTYDIPYLAGYSSDGGTIYIDRHLPRFCKIRGRRVGVDRFLILHEAVEKALLDKLGLHYQHAHQIALRAEEAAVHAAGVSWREYDRFMQLHIKDVGHEKLRRIPFDLDIKPYRDEHDTQLLKSIQKASQKESALKRDP</sequence>
<accession>A0A1V6LYX6</accession>
<dbReference type="Proteomes" id="UP000242219">
    <property type="component" value="Unassembled WGS sequence"/>
</dbReference>
<name>A0A1V6LYX6_9BACT</name>
<protein>
    <submittedName>
        <fullName evidence="1">Uncharacterized protein</fullName>
    </submittedName>
</protein>
<organism evidence="1 2">
    <name type="scientific">Candidatus Brocadia sapporoensis</name>
    <dbReference type="NCBI Taxonomy" id="392547"/>
    <lineage>
        <taxon>Bacteria</taxon>
        <taxon>Pseudomonadati</taxon>
        <taxon>Planctomycetota</taxon>
        <taxon>Candidatus Brocadiia</taxon>
        <taxon>Candidatus Brocadiales</taxon>
        <taxon>Candidatus Brocadiaceae</taxon>
        <taxon>Candidatus Brocadia</taxon>
    </lineage>
</organism>
<dbReference type="AlphaFoldDB" id="A0A1V6LYX6"/>
<comment type="caution">
    <text evidence="1">The sequence shown here is derived from an EMBL/GenBank/DDBJ whole genome shotgun (WGS) entry which is preliminary data.</text>
</comment>
<reference evidence="1 2" key="1">
    <citation type="journal article" date="2016" name="Genome Announc.">
        <title>Draft Genome Sequence of the Anaerobic Ammonium-Oxidizing Bacterium 'Candidatus Brocadia sp. 40'.</title>
        <authorList>
            <person name="Ali M."/>
            <person name="Haroon M.F."/>
            <person name="Narita Y."/>
            <person name="Zhang L."/>
            <person name="Rangel Shaw D."/>
            <person name="Okabe S."/>
            <person name="Saikaly P.E."/>
        </authorList>
    </citation>
    <scope>NUCLEOTIDE SEQUENCE [LARGE SCALE GENOMIC DNA]</scope>
    <source>
        <strain evidence="1 2">40</strain>
    </source>
</reference>